<accession>A0A2Z5PDH8</accession>
<feature type="binding site" evidence="6">
    <location>
        <position position="304"/>
    </location>
    <ligand>
        <name>[4Fe-4S] cluster</name>
        <dbReference type="ChEBI" id="CHEBI:49883"/>
        <note>4Fe-4S-S-AdoMet</note>
    </ligand>
</feature>
<feature type="binding site" evidence="6">
    <location>
        <position position="307"/>
    </location>
    <ligand>
        <name>[4Fe-4S] cluster</name>
        <dbReference type="ChEBI" id="CHEBI:49883"/>
        <note>4Fe-4S-S-AdoMet</note>
    </ligand>
</feature>
<dbReference type="InterPro" id="IPR007197">
    <property type="entry name" value="rSAM"/>
</dbReference>
<keyword evidence="4 6" id="KW-0408">Iron</keyword>
<dbReference type="InterPro" id="IPR022946">
    <property type="entry name" value="UPF0313"/>
</dbReference>
<dbReference type="SFLD" id="SFLDG01069">
    <property type="entry name" value="UPF0313"/>
    <property type="match status" value="1"/>
</dbReference>
<dbReference type="InterPro" id="IPR024560">
    <property type="entry name" value="UPF0313_C"/>
</dbReference>
<reference evidence="8 9" key="1">
    <citation type="submission" date="2009-06" db="EMBL/GenBank/DDBJ databases">
        <title>Molecular Evidence for Microbiologically Influenced Corrosion from genome of Methanogen.</title>
        <authorList>
            <person name="Ito N."/>
            <person name="Tsurumaru H."/>
            <person name="Shimizu A."/>
            <person name="Harada T."/>
            <person name="Hosoyama A."/>
            <person name="Horikawa H."/>
            <person name="Wakai S."/>
            <person name="Sasaki K."/>
            <person name="Nishijima K."/>
            <person name="Ataku H."/>
            <person name="Yamazaki J."/>
            <person name="Mise M."/>
            <person name="Yamazaki S."/>
            <person name="Tanikawa S."/>
            <person name="Harayama S."/>
            <person name="Fujita N."/>
        </authorList>
    </citation>
    <scope>NUCLEOTIDE SEQUENCE [LARGE SCALE GENOMIC DNA]</scope>
    <source>
        <strain evidence="9">KA1 ( NBRC 102054)</strain>
    </source>
</reference>
<dbReference type="GO" id="GO:0005506">
    <property type="term" value="F:iron ion binding"/>
    <property type="evidence" value="ECO:0007669"/>
    <property type="project" value="UniProtKB-UniRule"/>
</dbReference>
<dbReference type="Pfam" id="PF08497">
    <property type="entry name" value="Radical_SAM_N"/>
    <property type="match status" value="1"/>
</dbReference>
<keyword evidence="3 6" id="KW-0479">Metal-binding</keyword>
<evidence type="ECO:0000256" key="4">
    <source>
        <dbReference type="ARBA" id="ARBA00023004"/>
    </source>
</evidence>
<dbReference type="GO" id="GO:0051539">
    <property type="term" value="F:4 iron, 4 sulfur cluster binding"/>
    <property type="evidence" value="ECO:0007669"/>
    <property type="project" value="UniProtKB-KW"/>
</dbReference>
<proteinExistence type="inferred from homology"/>
<dbReference type="PROSITE" id="PS01278">
    <property type="entry name" value="MTTASE_RADICAL"/>
    <property type="match status" value="1"/>
</dbReference>
<dbReference type="InterPro" id="IPR058240">
    <property type="entry name" value="rSAM_sf"/>
</dbReference>
<dbReference type="PANTHER" id="PTHR32331:SF0">
    <property type="entry name" value="UPF0313 PROTEIN YGIQ"/>
    <property type="match status" value="1"/>
</dbReference>
<dbReference type="AlphaFoldDB" id="A0A2Z5PDH8"/>
<dbReference type="GeneID" id="41279493"/>
<evidence type="ECO:0000313" key="8">
    <source>
        <dbReference type="EMBL" id="BAP61199.1"/>
    </source>
</evidence>
<comment type="cofactor">
    <cofactor evidence="6">
        <name>[4Fe-4S] cluster</name>
        <dbReference type="ChEBI" id="CHEBI:49883"/>
    </cofactor>
    <text evidence="6">Binds 1 [4Fe-4S] cluster. The cluster is coordinated with 3 cysteines and an exchangeable S-adenosyl-L-methionine.</text>
</comment>
<evidence type="ECO:0000256" key="3">
    <source>
        <dbReference type="ARBA" id="ARBA00022723"/>
    </source>
</evidence>
<dbReference type="SMART" id="SM00729">
    <property type="entry name" value="Elp3"/>
    <property type="match status" value="1"/>
</dbReference>
<protein>
    <recommendedName>
        <fullName evidence="7">Radical SAM core domain-containing protein</fullName>
    </recommendedName>
</protein>
<name>A0A2Z5PDH8_METMI</name>
<organism evidence="8 9">
    <name type="scientific">Methanococcus maripaludis KA1</name>
    <dbReference type="NCBI Taxonomy" id="637914"/>
    <lineage>
        <taxon>Archaea</taxon>
        <taxon>Methanobacteriati</taxon>
        <taxon>Methanobacteriota</taxon>
        <taxon>Methanomada group</taxon>
        <taxon>Methanococci</taxon>
        <taxon>Methanococcales</taxon>
        <taxon>Methanococcaceae</taxon>
        <taxon>Methanococcus</taxon>
    </lineage>
</organism>
<dbReference type="Gene3D" id="3.80.30.20">
    <property type="entry name" value="tm_1862 like domain"/>
    <property type="match status" value="1"/>
</dbReference>
<evidence type="ECO:0000256" key="2">
    <source>
        <dbReference type="ARBA" id="ARBA00022691"/>
    </source>
</evidence>
<dbReference type="HAMAP" id="MF_01251">
    <property type="entry name" value="UPF0313"/>
    <property type="match status" value="1"/>
</dbReference>
<evidence type="ECO:0000256" key="6">
    <source>
        <dbReference type="HAMAP-Rule" id="MF_01251"/>
    </source>
</evidence>
<feature type="domain" description="Radical SAM core" evidence="7">
    <location>
        <begin position="286"/>
        <end position="574"/>
    </location>
</feature>
<dbReference type="EMBL" id="AP011526">
    <property type="protein sequence ID" value="BAP61199.1"/>
    <property type="molecule type" value="Genomic_DNA"/>
</dbReference>
<dbReference type="GO" id="GO:0003824">
    <property type="term" value="F:catalytic activity"/>
    <property type="evidence" value="ECO:0007669"/>
    <property type="project" value="InterPro"/>
</dbReference>
<dbReference type="KEGG" id="mmak:MMKA1_10820"/>
<keyword evidence="1 6" id="KW-0004">4Fe-4S</keyword>
<dbReference type="NCBIfam" id="TIGR03904">
    <property type="entry name" value="SAM_YgiQ"/>
    <property type="match status" value="1"/>
</dbReference>
<dbReference type="InterPro" id="IPR023404">
    <property type="entry name" value="rSAM_horseshoe"/>
</dbReference>
<dbReference type="PANTHER" id="PTHR32331">
    <property type="entry name" value="UPF0313 PROTEIN YGIQ"/>
    <property type="match status" value="1"/>
</dbReference>
<dbReference type="RefSeq" id="WP_146778250.1">
    <property type="nucleotide sequence ID" value="NZ_AP011526.1"/>
</dbReference>
<feature type="binding site" evidence="6">
    <location>
        <position position="300"/>
    </location>
    <ligand>
        <name>[4Fe-4S] cluster</name>
        <dbReference type="ChEBI" id="CHEBI:49883"/>
        <note>4Fe-4S-S-AdoMet</note>
    </ligand>
</feature>
<sequence>MFLPTNKDEMDERGWEELDVIIVSGDVYIDHPLFGAPVVGRYLEKFGYRVGIISQPDWKNLDDIKKLGRPNYFFAVSSGNLDSMFAHYTPQKRLRDFDATSPEGIRNRPDRATIVYTNLIKRAFKGIPVALGGIEASLRRFAHYDYWHNNVRRSILMDAKADILMYGMGEKSILEITKALESGENIKDLEINGTVVKCSKDKVDDLRKEYDFVELPSYEEVKDNKVKYAEMHKKLITMDKITAQRHGNQYVVQFPPKYLTEKEMDEIYSLPFERKVHPSYDCHIPAIVPVQFSVVTHRGCFGGCSFCSILHHQGKVIQSRSEKSILNEIKNLLNHEDFKGVIQDVGAPTANMYKMGCKKGIAHKCPKNCLYPEVCPNLIINHKPLIDLMSKIRDLVSDRDVKVYVRSGIRYDLTLYDEDYGMEYLKDICKYNVSGRLKVAPEHVSKDTCKAIQKPGGTLFKKFLDAYRKYAEESERSEELQNSKSFVRTGGTKEIIPYWLIAHPGCTIKDMIELAEFVHENNCYSKQVQVFTPTPMTLSTTMYHTGINPIDMKKVYVPYSYSEKKIQKAICLYREKENWKKALEGFKTVGYKGTIYKWIMKKMKKKTSRVGSN</sequence>
<dbReference type="SUPFAM" id="SSF102114">
    <property type="entry name" value="Radical SAM enzymes"/>
    <property type="match status" value="1"/>
</dbReference>
<evidence type="ECO:0000256" key="1">
    <source>
        <dbReference type="ARBA" id="ARBA00022485"/>
    </source>
</evidence>
<comment type="similarity">
    <text evidence="6">Belongs to the UPF0313 family.</text>
</comment>
<dbReference type="Proteomes" id="UP000264208">
    <property type="component" value="Chromosome"/>
</dbReference>
<gene>
    <name evidence="8" type="ORF">MMKA1_10820</name>
</gene>
<evidence type="ECO:0000313" key="9">
    <source>
        <dbReference type="Proteomes" id="UP000264208"/>
    </source>
</evidence>
<evidence type="ECO:0000256" key="5">
    <source>
        <dbReference type="ARBA" id="ARBA00023014"/>
    </source>
</evidence>
<dbReference type="InterPro" id="IPR006638">
    <property type="entry name" value="Elp3/MiaA/NifB-like_rSAM"/>
</dbReference>
<dbReference type="PROSITE" id="PS51918">
    <property type="entry name" value="RADICAL_SAM"/>
    <property type="match status" value="1"/>
</dbReference>
<dbReference type="Pfam" id="PF11842">
    <property type="entry name" value="DUF3362"/>
    <property type="match status" value="1"/>
</dbReference>
<dbReference type="InterPro" id="IPR013704">
    <property type="entry name" value="UPF0313_N"/>
</dbReference>
<dbReference type="InterPro" id="IPR020612">
    <property type="entry name" value="Methylthiotransferase_CS"/>
</dbReference>
<keyword evidence="2 6" id="KW-0949">S-adenosyl-L-methionine</keyword>
<keyword evidence="5 6" id="KW-0411">Iron-sulfur</keyword>
<evidence type="ECO:0000259" key="7">
    <source>
        <dbReference type="PROSITE" id="PS51918"/>
    </source>
</evidence>
<dbReference type="SFLD" id="SFLDG01082">
    <property type="entry name" value="B12-binding_domain_containing"/>
    <property type="match status" value="1"/>
</dbReference>
<dbReference type="SFLD" id="SFLDS00029">
    <property type="entry name" value="Radical_SAM"/>
    <property type="match status" value="1"/>
</dbReference>